<dbReference type="InterPro" id="IPR050194">
    <property type="entry name" value="Glycosyltransferase_grp1"/>
</dbReference>
<dbReference type="Gene3D" id="3.40.50.2000">
    <property type="entry name" value="Glycogen Phosphorylase B"/>
    <property type="match status" value="2"/>
</dbReference>
<keyword evidence="7" id="KW-1185">Reference proteome</keyword>
<feature type="region of interest" description="Disordered" evidence="3">
    <location>
        <begin position="403"/>
        <end position="464"/>
    </location>
</feature>
<dbReference type="PANTHER" id="PTHR45947:SF3">
    <property type="entry name" value="SULFOQUINOVOSYL TRANSFERASE SQD2"/>
    <property type="match status" value="1"/>
</dbReference>
<sequence>MRVLMLSWEYPPVVVGGLARHVHALARHLVRDGHEVVVLSRHPAGTDAHTHPTTDLVVEGVRIVRVAEDPMHVTFERDLVAWTLAMGHAMVRASLELARTWRPDVVHAHDWLVAHPAISLAGSLRRPLVGTIHATEAGRHSGWLSQPLNQQVHSVEWWLANRSDALITCSQAMRAEVAKLFEVPADDITVIHNGIEERGWQVPAEEVARARQAYAPAGEPLLLFFGRLEWEKGVQDLVSALPKIRRSHRGTRLVVAGRGRHLDELVKQVRRMRMQHAVEFAGHLRDRELRAVLAAADAVVLPSRYEPFGIVALEAAAAKAPLVASTAGGLGEVVVDGVTGLSFAPGDVAALTSAVTSVLRDRTAAESRARTAQARLADDFDWARIAATTAEVYRRVRVRDHGELGRPKIPTGNVLNPEPPPAVPKTLTGKATAGARKSGAAGPSGREQPSAAKPAAARKNKPAT</sequence>
<keyword evidence="1 6" id="KW-0328">Glycosyltransferase</keyword>
<keyword evidence="2 6" id="KW-0808">Transferase</keyword>
<evidence type="ECO:0000256" key="2">
    <source>
        <dbReference type="ARBA" id="ARBA00022679"/>
    </source>
</evidence>
<protein>
    <submittedName>
        <fullName evidence="6">Glycogen(Starch) synthase</fullName>
        <ecNumber evidence="6">2.4.1.11</ecNumber>
    </submittedName>
</protein>
<dbReference type="AlphaFoldDB" id="A0A853AWS0"/>
<organism evidence="6 7">
    <name type="scientific">Amycolatopsis endophytica</name>
    <dbReference type="NCBI Taxonomy" id="860233"/>
    <lineage>
        <taxon>Bacteria</taxon>
        <taxon>Bacillati</taxon>
        <taxon>Actinomycetota</taxon>
        <taxon>Actinomycetes</taxon>
        <taxon>Pseudonocardiales</taxon>
        <taxon>Pseudonocardiaceae</taxon>
        <taxon>Amycolatopsis</taxon>
    </lineage>
</organism>
<evidence type="ECO:0000259" key="4">
    <source>
        <dbReference type="Pfam" id="PF00534"/>
    </source>
</evidence>
<dbReference type="Pfam" id="PF13439">
    <property type="entry name" value="Glyco_transf_4"/>
    <property type="match status" value="1"/>
</dbReference>
<dbReference type="InterPro" id="IPR028098">
    <property type="entry name" value="Glyco_trans_4-like_N"/>
</dbReference>
<dbReference type="PANTHER" id="PTHR45947">
    <property type="entry name" value="SULFOQUINOVOSYL TRANSFERASE SQD2"/>
    <property type="match status" value="1"/>
</dbReference>
<dbReference type="EC" id="2.4.1.11" evidence="6"/>
<gene>
    <name evidence="6" type="ORF">HNR02_000387</name>
</gene>
<feature type="domain" description="Glycosyl transferase family 1" evidence="4">
    <location>
        <begin position="215"/>
        <end position="372"/>
    </location>
</feature>
<accession>A0A853AWS0</accession>
<evidence type="ECO:0000256" key="1">
    <source>
        <dbReference type="ARBA" id="ARBA00022676"/>
    </source>
</evidence>
<evidence type="ECO:0000313" key="7">
    <source>
        <dbReference type="Proteomes" id="UP000549616"/>
    </source>
</evidence>
<dbReference type="GO" id="GO:0004373">
    <property type="term" value="F:alpha-1,4-glucan glucosyltransferase (UDP-glucose donor) activity"/>
    <property type="evidence" value="ECO:0007669"/>
    <property type="project" value="UniProtKB-EC"/>
</dbReference>
<dbReference type="Pfam" id="PF00534">
    <property type="entry name" value="Glycos_transf_1"/>
    <property type="match status" value="1"/>
</dbReference>
<reference evidence="6 7" key="1">
    <citation type="submission" date="2020-07" db="EMBL/GenBank/DDBJ databases">
        <title>Sequencing the genomes of 1000 actinobacteria strains.</title>
        <authorList>
            <person name="Klenk H.-P."/>
        </authorList>
    </citation>
    <scope>NUCLEOTIDE SEQUENCE [LARGE SCALE GENOMIC DNA]</scope>
    <source>
        <strain evidence="6 7">DSM 104006</strain>
    </source>
</reference>
<dbReference type="RefSeq" id="WP_246338475.1">
    <property type="nucleotide sequence ID" value="NZ_JACCFK010000001.1"/>
</dbReference>
<evidence type="ECO:0000256" key="3">
    <source>
        <dbReference type="SAM" id="MobiDB-lite"/>
    </source>
</evidence>
<name>A0A853AWS0_9PSEU</name>
<feature type="domain" description="Glycosyltransferase subfamily 4-like N-terminal" evidence="5">
    <location>
        <begin position="15"/>
        <end position="196"/>
    </location>
</feature>
<dbReference type="SUPFAM" id="SSF53756">
    <property type="entry name" value="UDP-Glycosyltransferase/glycogen phosphorylase"/>
    <property type="match status" value="1"/>
</dbReference>
<dbReference type="EMBL" id="JACCFK010000001">
    <property type="protein sequence ID" value="NYI87064.1"/>
    <property type="molecule type" value="Genomic_DNA"/>
</dbReference>
<evidence type="ECO:0000259" key="5">
    <source>
        <dbReference type="Pfam" id="PF13439"/>
    </source>
</evidence>
<proteinExistence type="predicted"/>
<comment type="caution">
    <text evidence="6">The sequence shown here is derived from an EMBL/GenBank/DDBJ whole genome shotgun (WGS) entry which is preliminary data.</text>
</comment>
<dbReference type="Proteomes" id="UP000549616">
    <property type="component" value="Unassembled WGS sequence"/>
</dbReference>
<dbReference type="GO" id="GO:1901137">
    <property type="term" value="P:carbohydrate derivative biosynthetic process"/>
    <property type="evidence" value="ECO:0007669"/>
    <property type="project" value="UniProtKB-ARBA"/>
</dbReference>
<dbReference type="CDD" id="cd03801">
    <property type="entry name" value="GT4_PimA-like"/>
    <property type="match status" value="1"/>
</dbReference>
<dbReference type="InterPro" id="IPR001296">
    <property type="entry name" value="Glyco_trans_1"/>
</dbReference>
<evidence type="ECO:0000313" key="6">
    <source>
        <dbReference type="EMBL" id="NYI87064.1"/>
    </source>
</evidence>